<dbReference type="AlphaFoldDB" id="A0A2I0JK71"/>
<gene>
    <name evidence="2" type="ORF">CRG98_022952</name>
</gene>
<keyword evidence="3" id="KW-1185">Reference proteome</keyword>
<organism evidence="2 3">
    <name type="scientific">Punica granatum</name>
    <name type="common">Pomegranate</name>
    <dbReference type="NCBI Taxonomy" id="22663"/>
    <lineage>
        <taxon>Eukaryota</taxon>
        <taxon>Viridiplantae</taxon>
        <taxon>Streptophyta</taxon>
        <taxon>Embryophyta</taxon>
        <taxon>Tracheophyta</taxon>
        <taxon>Spermatophyta</taxon>
        <taxon>Magnoliopsida</taxon>
        <taxon>eudicotyledons</taxon>
        <taxon>Gunneridae</taxon>
        <taxon>Pentapetalae</taxon>
        <taxon>rosids</taxon>
        <taxon>malvids</taxon>
        <taxon>Myrtales</taxon>
        <taxon>Lythraceae</taxon>
        <taxon>Punica</taxon>
    </lineage>
</organism>
<keyword evidence="1" id="KW-1133">Transmembrane helix</keyword>
<protein>
    <submittedName>
        <fullName evidence="2">Uncharacterized protein</fullName>
    </submittedName>
</protein>
<dbReference type="EMBL" id="PGOL01001587">
    <property type="protein sequence ID" value="PKI56664.1"/>
    <property type="molecule type" value="Genomic_DNA"/>
</dbReference>
<evidence type="ECO:0000313" key="3">
    <source>
        <dbReference type="Proteomes" id="UP000233551"/>
    </source>
</evidence>
<reference evidence="2 3" key="1">
    <citation type="submission" date="2017-11" db="EMBL/GenBank/DDBJ databases">
        <title>De-novo sequencing of pomegranate (Punica granatum L.) genome.</title>
        <authorList>
            <person name="Akparov Z."/>
            <person name="Amiraslanov A."/>
            <person name="Hajiyeva S."/>
            <person name="Abbasov M."/>
            <person name="Kaur K."/>
            <person name="Hamwieh A."/>
            <person name="Solovyev V."/>
            <person name="Salamov A."/>
            <person name="Braich B."/>
            <person name="Kosarev P."/>
            <person name="Mahmoud A."/>
            <person name="Hajiyev E."/>
            <person name="Babayeva S."/>
            <person name="Izzatullayeva V."/>
            <person name="Mammadov A."/>
            <person name="Mammadov A."/>
            <person name="Sharifova S."/>
            <person name="Ojaghi J."/>
            <person name="Eynullazada K."/>
            <person name="Bayramov B."/>
            <person name="Abdulazimova A."/>
            <person name="Shahmuradov I."/>
        </authorList>
    </citation>
    <scope>NUCLEOTIDE SEQUENCE [LARGE SCALE GENOMIC DNA]</scope>
    <source>
        <strain evidence="3">cv. AG2017</strain>
        <tissue evidence="2">Leaf</tissue>
    </source>
</reference>
<name>A0A2I0JK71_PUNGR</name>
<feature type="transmembrane region" description="Helical" evidence="1">
    <location>
        <begin position="12"/>
        <end position="45"/>
    </location>
</feature>
<keyword evidence="1" id="KW-0812">Transmembrane</keyword>
<evidence type="ECO:0000256" key="1">
    <source>
        <dbReference type="SAM" id="Phobius"/>
    </source>
</evidence>
<keyword evidence="1" id="KW-0472">Membrane</keyword>
<comment type="caution">
    <text evidence="2">The sequence shown here is derived from an EMBL/GenBank/DDBJ whole genome shotgun (WGS) entry which is preliminary data.</text>
</comment>
<proteinExistence type="predicted"/>
<evidence type="ECO:0000313" key="2">
    <source>
        <dbReference type="EMBL" id="PKI56664.1"/>
    </source>
</evidence>
<sequence>MADWQSQWWAGLAYFLIGGATVVESPMAGGLGLALFVGVVACDLLRREGWASASFEHARKRLRGALRVCARAWRDVLARRGGMCTRHTGDVSGRAGDMLSLAEVCVCQLSLGKVGLPSSHDSPCCGWRVKTAGSLLAKVGTSRLVVRGGWLG</sequence>
<accession>A0A2I0JK71</accession>
<dbReference type="Proteomes" id="UP000233551">
    <property type="component" value="Unassembled WGS sequence"/>
</dbReference>